<comment type="caution">
    <text evidence="19">The sequence shown here is derived from an EMBL/GenBank/DDBJ whole genome shotgun (WGS) entry which is preliminary data.</text>
</comment>
<dbReference type="InterPro" id="IPR041619">
    <property type="entry name" value="NAPRTase_C"/>
</dbReference>
<evidence type="ECO:0000256" key="14">
    <source>
        <dbReference type="ARBA" id="ARBA00023426"/>
    </source>
</evidence>
<keyword evidence="12" id="KW-0460">Magnesium</keyword>
<evidence type="ECO:0000256" key="6">
    <source>
        <dbReference type="ARBA" id="ARBA00021569"/>
    </source>
</evidence>
<dbReference type="EMBL" id="PDUG01000004">
    <property type="protein sequence ID" value="PIC37706.1"/>
    <property type="molecule type" value="Genomic_DNA"/>
</dbReference>
<dbReference type="CDD" id="cd01570">
    <property type="entry name" value="NAPRTase_A"/>
    <property type="match status" value="1"/>
</dbReference>
<comment type="PTM">
    <text evidence="16">Transiently phosphorylated on a His residue during the reaction cycle. Phosphorylation strongly increases the affinity for substrates and increases the rate of nicotinate D-ribonucleotide production. Dephosphorylation regenerates the low-affinity form of the enzyme, leading to product release.</text>
</comment>
<keyword evidence="9 16" id="KW-0662">Pyridine nucleotide biosynthesis</keyword>
<evidence type="ECO:0000256" key="7">
    <source>
        <dbReference type="ARBA" id="ARBA00022553"/>
    </source>
</evidence>
<organism evidence="19 20">
    <name type="scientific">Caenorhabditis nigoni</name>
    <dbReference type="NCBI Taxonomy" id="1611254"/>
    <lineage>
        <taxon>Eukaryota</taxon>
        <taxon>Metazoa</taxon>
        <taxon>Ecdysozoa</taxon>
        <taxon>Nematoda</taxon>
        <taxon>Chromadorea</taxon>
        <taxon>Rhabditida</taxon>
        <taxon>Rhabditina</taxon>
        <taxon>Rhabditomorpha</taxon>
        <taxon>Rhabditoidea</taxon>
        <taxon>Rhabditidae</taxon>
        <taxon>Peloderinae</taxon>
        <taxon>Caenorhabditis</taxon>
    </lineage>
</organism>
<evidence type="ECO:0000256" key="1">
    <source>
        <dbReference type="ARBA" id="ARBA00001936"/>
    </source>
</evidence>
<dbReference type="EC" id="6.3.4.21" evidence="5 16"/>
<comment type="cofactor">
    <cofactor evidence="2">
        <name>Mg(2+)</name>
        <dbReference type="ChEBI" id="CHEBI:18420"/>
    </cofactor>
</comment>
<comment type="similarity">
    <text evidence="4 16">Belongs to the NAPRTase family.</text>
</comment>
<keyword evidence="10 16" id="KW-0808">Transferase</keyword>
<proteinExistence type="inferred from homology"/>
<keyword evidence="7" id="KW-0597">Phosphoprotein</keyword>
<dbReference type="FunFam" id="3.20.140.10:FF:000006">
    <property type="entry name" value="Nicotinate phosphoribosyltransferase"/>
    <property type="match status" value="1"/>
</dbReference>
<evidence type="ECO:0000256" key="12">
    <source>
        <dbReference type="ARBA" id="ARBA00022842"/>
    </source>
</evidence>
<gene>
    <name evidence="19" type="primary">Cni-nprt-1</name>
    <name evidence="19" type="synonym">Cnig_chr_IV.g16243</name>
    <name evidence="19" type="ORF">B9Z55_016243</name>
</gene>
<dbReference type="FunFam" id="3.20.20.70:FF:000173">
    <property type="entry name" value="Nicotinate phosphoribosyltransferase"/>
    <property type="match status" value="1"/>
</dbReference>
<reference evidence="20" key="1">
    <citation type="submission" date="2017-10" db="EMBL/GenBank/DDBJ databases">
        <title>Rapid genome shrinkage in a self-fertile nematode reveals novel sperm competition proteins.</title>
        <authorList>
            <person name="Yin D."/>
            <person name="Schwarz E.M."/>
            <person name="Thomas C.G."/>
            <person name="Felde R.L."/>
            <person name="Korf I.F."/>
            <person name="Cutter A.D."/>
            <person name="Schartner C.M."/>
            <person name="Ralston E.J."/>
            <person name="Meyer B.J."/>
            <person name="Haag E.S."/>
        </authorList>
    </citation>
    <scope>NUCLEOTIDE SEQUENCE [LARGE SCALE GENOMIC DNA]</scope>
    <source>
        <strain evidence="20">JU1422</strain>
    </source>
</reference>
<evidence type="ECO:0000256" key="4">
    <source>
        <dbReference type="ARBA" id="ARBA00010897"/>
    </source>
</evidence>
<dbReference type="OrthoDB" id="193380at2759"/>
<accession>A0A2G5UER7</accession>
<evidence type="ECO:0000256" key="8">
    <source>
        <dbReference type="ARBA" id="ARBA00022598"/>
    </source>
</evidence>
<evidence type="ECO:0000256" key="11">
    <source>
        <dbReference type="ARBA" id="ARBA00022723"/>
    </source>
</evidence>
<comment type="pathway">
    <text evidence="3 16">Cofactor biosynthesis; NAD(+) biosynthesis; nicotinate D-ribonucleotide from nicotinate: step 1/1.</text>
</comment>
<evidence type="ECO:0000256" key="16">
    <source>
        <dbReference type="RuleBase" id="RU365100"/>
    </source>
</evidence>
<dbReference type="NCBIfam" id="TIGR01513">
    <property type="entry name" value="NAPRTase_put"/>
    <property type="match status" value="1"/>
</dbReference>
<dbReference type="InterPro" id="IPR013785">
    <property type="entry name" value="Aldolase_TIM"/>
</dbReference>
<dbReference type="GO" id="GO:0034355">
    <property type="term" value="P:NAD+ biosynthetic process via the salvage pathway"/>
    <property type="evidence" value="ECO:0007669"/>
    <property type="project" value="TreeGrafter"/>
</dbReference>
<evidence type="ECO:0000313" key="20">
    <source>
        <dbReference type="Proteomes" id="UP000230233"/>
    </source>
</evidence>
<comment type="function">
    <text evidence="14">Catalyzes the first step in the biosynthesis of NAD from nicotinic acid, the ATP-dependent synthesis of beta-nicotinate D-ribonucleotide from nicotinate and 5-phospho-D-ribose 1-phosphate. Helps prevent cellular oxidative stress via its role in NAD biosynthesis.</text>
</comment>
<comment type="cofactor">
    <cofactor evidence="1">
        <name>Mn(2+)</name>
        <dbReference type="ChEBI" id="CHEBI:29035"/>
    </cofactor>
</comment>
<dbReference type="InterPro" id="IPR036068">
    <property type="entry name" value="Nicotinate_pribotase-like_C"/>
</dbReference>
<dbReference type="InterPro" id="IPR007229">
    <property type="entry name" value="Nic_PRibTrfase-Fam"/>
</dbReference>
<evidence type="ECO:0000256" key="2">
    <source>
        <dbReference type="ARBA" id="ARBA00001946"/>
    </source>
</evidence>
<dbReference type="UniPathway" id="UPA00253">
    <property type="reaction ID" value="UER00457"/>
</dbReference>
<dbReference type="FunFam" id="3.20.20.70:FF:000155">
    <property type="entry name" value="Nicotinate phosphoribosyltransferase"/>
    <property type="match status" value="1"/>
</dbReference>
<dbReference type="GO" id="GO:0016740">
    <property type="term" value="F:transferase activity"/>
    <property type="evidence" value="ECO:0007669"/>
    <property type="project" value="UniProtKB-KW"/>
</dbReference>
<sequence>MAFILPSESIDGSPPANGLHMNGQDSLVQPLLTDFYQITMCYAYWKTGTHNEPAVFDVFFRKNPFQGEFTVFAGLEDCLRFVENFKFSQSDIEYVKKILPENADDSFFEYLETLDGSRLTIEAVSEGSVVFPKVPLLTIYGPLAMCQLLETSILNLVNYASLVATNAARFRQAAGNKINLLEFGLRRAQGPNGGLTASKYCYIGGFDGTSNVLAGKLYGIPVKGTQAHSFICSFSSPDELKIRTLNHKDSKETSDLFKLSTEKRKWLLEEISWGVVQSEVSDGELTAFVAYAIAFPDSFLALIDTYDVLRSGVINFVAVSLALHDLGYRSMGCRIDSGDLSYLSRELRLRFVKVAALNEDYKFFEKMCIVASNDINEETIMSLNEQKHEINSFGVGTHLVTCQKQPALGCVYKLVAQSSQPKIKLSQDVTKITIPGKKKCYRIFGKNGYAILDLMMLEEEEEPKPNEQILCRHPFEESKRALVNASKIIKLHNVYWKDGVLATPLPTLNEIKQHVNESINENLRQDHRRYLNPTPYKVSVSERLYQFLHHLWLQNAPIGQLE</sequence>
<dbReference type="GO" id="GO:0005829">
    <property type="term" value="C:cytosol"/>
    <property type="evidence" value="ECO:0007669"/>
    <property type="project" value="TreeGrafter"/>
</dbReference>
<keyword evidence="8 16" id="KW-0436">Ligase</keyword>
<keyword evidence="20" id="KW-1185">Reference proteome</keyword>
<comment type="catalytic activity">
    <reaction evidence="15 16">
        <text>5-phospho-alpha-D-ribose 1-diphosphate + nicotinate + ATP + H2O = nicotinate beta-D-ribonucleotide + ADP + phosphate + diphosphate</text>
        <dbReference type="Rhea" id="RHEA:36163"/>
        <dbReference type="ChEBI" id="CHEBI:15377"/>
        <dbReference type="ChEBI" id="CHEBI:30616"/>
        <dbReference type="ChEBI" id="CHEBI:32544"/>
        <dbReference type="ChEBI" id="CHEBI:33019"/>
        <dbReference type="ChEBI" id="CHEBI:43474"/>
        <dbReference type="ChEBI" id="CHEBI:57502"/>
        <dbReference type="ChEBI" id="CHEBI:58017"/>
        <dbReference type="ChEBI" id="CHEBI:456216"/>
        <dbReference type="EC" id="6.3.4.21"/>
    </reaction>
</comment>
<dbReference type="FunFam" id="3.20.140.10:FF:000002">
    <property type="entry name" value="Nicotinate phosphoribosyltransferase"/>
    <property type="match status" value="1"/>
</dbReference>
<dbReference type="Pfam" id="PF17956">
    <property type="entry name" value="NAPRTase_C"/>
    <property type="match status" value="1"/>
</dbReference>
<dbReference type="PIRSF" id="PIRSF000484">
    <property type="entry name" value="NAPRT"/>
    <property type="match status" value="1"/>
</dbReference>
<dbReference type="PANTHER" id="PTHR11098">
    <property type="entry name" value="NICOTINATE PHOSPHORIBOSYLTRANSFERASE"/>
    <property type="match status" value="1"/>
</dbReference>
<dbReference type="STRING" id="1611254.A0A2G5UER7"/>
<dbReference type="Proteomes" id="UP000230233">
    <property type="component" value="Chromosome IV"/>
</dbReference>
<dbReference type="Pfam" id="PF17767">
    <property type="entry name" value="NAPRTase_N"/>
    <property type="match status" value="1"/>
</dbReference>
<dbReference type="InterPro" id="IPR040727">
    <property type="entry name" value="NAPRTase_N"/>
</dbReference>
<dbReference type="SUPFAM" id="SSF54675">
    <property type="entry name" value="Nicotinate/Quinolinate PRTase N-terminal domain-like"/>
    <property type="match status" value="1"/>
</dbReference>
<evidence type="ECO:0000259" key="18">
    <source>
        <dbReference type="Pfam" id="PF17956"/>
    </source>
</evidence>
<evidence type="ECO:0000256" key="13">
    <source>
        <dbReference type="ARBA" id="ARBA00023211"/>
    </source>
</evidence>
<dbReference type="GO" id="GO:0004516">
    <property type="term" value="F:nicotinate phosphoribosyltransferase activity"/>
    <property type="evidence" value="ECO:0007669"/>
    <property type="project" value="UniProtKB-UniRule"/>
</dbReference>
<dbReference type="Gene3D" id="3.20.140.10">
    <property type="entry name" value="nicotinate phosphoribosyltransferase"/>
    <property type="match status" value="2"/>
</dbReference>
<dbReference type="InterPro" id="IPR006405">
    <property type="entry name" value="Nic_PRibTrfase_pncB"/>
</dbReference>
<dbReference type="AlphaFoldDB" id="A0A2G5UER7"/>
<dbReference type="GO" id="GO:0046872">
    <property type="term" value="F:metal ion binding"/>
    <property type="evidence" value="ECO:0007669"/>
    <property type="project" value="UniProtKB-KW"/>
</dbReference>
<evidence type="ECO:0000256" key="9">
    <source>
        <dbReference type="ARBA" id="ARBA00022642"/>
    </source>
</evidence>
<evidence type="ECO:0000256" key="3">
    <source>
        <dbReference type="ARBA" id="ARBA00004952"/>
    </source>
</evidence>
<feature type="domain" description="Nicotinate phosphoribosyltransferase C-terminal" evidence="18">
    <location>
        <begin position="437"/>
        <end position="547"/>
    </location>
</feature>
<protein>
    <recommendedName>
        <fullName evidence="6 16">Nicotinate phosphoribosyltransferase</fullName>
        <ecNumber evidence="5 16">6.3.4.21</ecNumber>
    </recommendedName>
</protein>
<name>A0A2G5UER7_9PELO</name>
<evidence type="ECO:0000313" key="19">
    <source>
        <dbReference type="EMBL" id="PIC37706.1"/>
    </source>
</evidence>
<evidence type="ECO:0000259" key="17">
    <source>
        <dbReference type="Pfam" id="PF17767"/>
    </source>
</evidence>
<evidence type="ECO:0000256" key="5">
    <source>
        <dbReference type="ARBA" id="ARBA00013236"/>
    </source>
</evidence>
<keyword evidence="11" id="KW-0479">Metal-binding</keyword>
<feature type="domain" description="Nicotinate phosphoribosyltransferase N-terminal" evidence="17">
    <location>
        <begin position="31"/>
        <end position="158"/>
    </location>
</feature>
<dbReference type="PANTHER" id="PTHR11098:SF1">
    <property type="entry name" value="NICOTINATE PHOSPHORIBOSYLTRANSFERASE"/>
    <property type="match status" value="1"/>
</dbReference>
<dbReference type="Gene3D" id="3.20.20.70">
    <property type="entry name" value="Aldolase class I"/>
    <property type="match status" value="1"/>
</dbReference>
<evidence type="ECO:0000256" key="10">
    <source>
        <dbReference type="ARBA" id="ARBA00022679"/>
    </source>
</evidence>
<dbReference type="SUPFAM" id="SSF51690">
    <property type="entry name" value="Nicotinate/Quinolinate PRTase C-terminal domain-like"/>
    <property type="match status" value="1"/>
</dbReference>
<keyword evidence="13" id="KW-0464">Manganese</keyword>
<evidence type="ECO:0000256" key="15">
    <source>
        <dbReference type="ARBA" id="ARBA00048668"/>
    </source>
</evidence>